<evidence type="ECO:0000313" key="9">
    <source>
        <dbReference type="Proteomes" id="UP000050525"/>
    </source>
</evidence>
<keyword evidence="9" id="KW-1185">Reference proteome</keyword>
<dbReference type="GO" id="GO:0000795">
    <property type="term" value="C:synaptonemal complex"/>
    <property type="evidence" value="ECO:0007669"/>
    <property type="project" value="InterPro"/>
</dbReference>
<keyword evidence="2 5" id="KW-0863">Zinc-finger</keyword>
<dbReference type="GO" id="GO:0008270">
    <property type="term" value="F:zinc ion binding"/>
    <property type="evidence" value="ECO:0007669"/>
    <property type="project" value="UniProtKB-KW"/>
</dbReference>
<evidence type="ECO:0000256" key="6">
    <source>
        <dbReference type="SAM" id="MobiDB-lite"/>
    </source>
</evidence>
<dbReference type="OrthoDB" id="2535391at2759"/>
<dbReference type="EMBL" id="AKHW03000533">
    <property type="protein sequence ID" value="KYO45620.1"/>
    <property type="molecule type" value="Genomic_DNA"/>
</dbReference>
<dbReference type="AlphaFoldDB" id="A0A151P9H2"/>
<dbReference type="InterPro" id="IPR001841">
    <property type="entry name" value="Znf_RING"/>
</dbReference>
<accession>A0A151P9H2</accession>
<dbReference type="Proteomes" id="UP000050525">
    <property type="component" value="Unassembled WGS sequence"/>
</dbReference>
<dbReference type="KEGG" id="amj:102568470"/>
<dbReference type="STRING" id="8496.A0A151P9H2"/>
<dbReference type="InterPro" id="IPR017907">
    <property type="entry name" value="Znf_RING_CS"/>
</dbReference>
<dbReference type="InterPro" id="IPR013083">
    <property type="entry name" value="Znf_RING/FYVE/PHD"/>
</dbReference>
<dbReference type="eggNOG" id="KOG4739">
    <property type="taxonomic scope" value="Eukaryota"/>
</dbReference>
<sequence length="304" mass="33629">MAVPVFCNACFRQPQKATPRFGLTNCGHVFCELCLRKGKDNECLICRAACRTIFLSKQTNTDIQSLFMGVEMLCKKYSREITQISEFQERHRRRLLAYYRGKIAKLEESLKKAMQQIHPAQCIRPQQTARPSVSAPRRNPVAISSAKQNAFSSYSLHLNHPSTSEMGEEMEIDPVPFPVKKLETVTGPARLSLISPPQGGRMGSVSHKGSQSDGLAASQNSIPGSVRSTPLRIPYNGCSFTPTYGSQSSRLGMWDTPSSRTPQLYPFTPPSSQSSVTRPPITIASLLQRQRLGSTNLGGHSVER</sequence>
<dbReference type="CTD" id="285498"/>
<organism evidence="8 9">
    <name type="scientific">Alligator mississippiensis</name>
    <name type="common">American alligator</name>
    <dbReference type="NCBI Taxonomy" id="8496"/>
    <lineage>
        <taxon>Eukaryota</taxon>
        <taxon>Metazoa</taxon>
        <taxon>Chordata</taxon>
        <taxon>Craniata</taxon>
        <taxon>Vertebrata</taxon>
        <taxon>Euteleostomi</taxon>
        <taxon>Archelosauria</taxon>
        <taxon>Archosauria</taxon>
        <taxon>Crocodylia</taxon>
        <taxon>Alligatoridae</taxon>
        <taxon>Alligatorinae</taxon>
        <taxon>Alligator</taxon>
    </lineage>
</organism>
<dbReference type="GO" id="GO:0007131">
    <property type="term" value="P:reciprocal meiotic recombination"/>
    <property type="evidence" value="ECO:0007669"/>
    <property type="project" value="InterPro"/>
</dbReference>
<feature type="domain" description="RING-type" evidence="7">
    <location>
        <begin position="7"/>
        <end position="47"/>
    </location>
</feature>
<evidence type="ECO:0000256" key="3">
    <source>
        <dbReference type="ARBA" id="ARBA00022833"/>
    </source>
</evidence>
<dbReference type="GO" id="GO:0016874">
    <property type="term" value="F:ligase activity"/>
    <property type="evidence" value="ECO:0007669"/>
    <property type="project" value="UniProtKB-KW"/>
</dbReference>
<dbReference type="PROSITE" id="PS50089">
    <property type="entry name" value="ZF_RING_2"/>
    <property type="match status" value="1"/>
</dbReference>
<dbReference type="Pfam" id="PF14634">
    <property type="entry name" value="zf-RING_5"/>
    <property type="match status" value="1"/>
</dbReference>
<dbReference type="PANTHER" id="PTHR22663">
    <property type="entry name" value="RING FINGER PROTEIN NARYA-RELATED"/>
    <property type="match status" value="1"/>
</dbReference>
<keyword evidence="8" id="KW-0436">Ligase</keyword>
<feature type="compositionally biased region" description="Polar residues" evidence="6">
    <location>
        <begin position="207"/>
        <end position="228"/>
    </location>
</feature>
<dbReference type="GO" id="GO:0007129">
    <property type="term" value="P:homologous chromosome pairing at meiosis"/>
    <property type="evidence" value="ECO:0007669"/>
    <property type="project" value="TreeGrafter"/>
</dbReference>
<dbReference type="GO" id="GO:0019789">
    <property type="term" value="F:SUMO transferase activity"/>
    <property type="evidence" value="ECO:0007669"/>
    <property type="project" value="InterPro"/>
</dbReference>
<evidence type="ECO:0000256" key="5">
    <source>
        <dbReference type="PROSITE-ProRule" id="PRU00175"/>
    </source>
</evidence>
<reference evidence="8 9" key="1">
    <citation type="journal article" date="2012" name="Genome Biol.">
        <title>Sequencing three crocodilian genomes to illuminate the evolution of archosaurs and amniotes.</title>
        <authorList>
            <person name="St John J.A."/>
            <person name="Braun E.L."/>
            <person name="Isberg S.R."/>
            <person name="Miles L.G."/>
            <person name="Chong A.Y."/>
            <person name="Gongora J."/>
            <person name="Dalzell P."/>
            <person name="Moran C."/>
            <person name="Bed'hom B."/>
            <person name="Abzhanov A."/>
            <person name="Burgess S.C."/>
            <person name="Cooksey A.M."/>
            <person name="Castoe T.A."/>
            <person name="Crawford N.G."/>
            <person name="Densmore L.D."/>
            <person name="Drew J.C."/>
            <person name="Edwards S.V."/>
            <person name="Faircloth B.C."/>
            <person name="Fujita M.K."/>
            <person name="Greenwold M.J."/>
            <person name="Hoffmann F.G."/>
            <person name="Howard J.M."/>
            <person name="Iguchi T."/>
            <person name="Janes D.E."/>
            <person name="Khan S.Y."/>
            <person name="Kohno S."/>
            <person name="de Koning A.J."/>
            <person name="Lance S.L."/>
            <person name="McCarthy F.M."/>
            <person name="McCormack J.E."/>
            <person name="Merchant M.E."/>
            <person name="Peterson D.G."/>
            <person name="Pollock D.D."/>
            <person name="Pourmand N."/>
            <person name="Raney B.J."/>
            <person name="Roessler K.A."/>
            <person name="Sanford J.R."/>
            <person name="Sawyer R.H."/>
            <person name="Schmidt C.J."/>
            <person name="Triplett E.W."/>
            <person name="Tuberville T.D."/>
            <person name="Venegas-Anaya M."/>
            <person name="Howard J.T."/>
            <person name="Jarvis E.D."/>
            <person name="Guillette L.J.Jr."/>
            <person name="Glenn T.C."/>
            <person name="Green R.E."/>
            <person name="Ray D.A."/>
        </authorList>
    </citation>
    <scope>NUCLEOTIDE SEQUENCE [LARGE SCALE GENOMIC DNA]</scope>
    <source>
        <strain evidence="8">KSC_2009_1</strain>
    </source>
</reference>
<dbReference type="Gene3D" id="3.30.40.10">
    <property type="entry name" value="Zinc/RING finger domain, C3HC4 (zinc finger)"/>
    <property type="match status" value="1"/>
</dbReference>
<dbReference type="InterPro" id="IPR042123">
    <property type="entry name" value="Zip3/RNF212-like"/>
</dbReference>
<dbReference type="CDD" id="cd16746">
    <property type="entry name" value="RING-HC_RNF212"/>
    <property type="match status" value="1"/>
</dbReference>
<dbReference type="PANTHER" id="PTHR22663:SF21">
    <property type="entry name" value="E3 SUMO-PROTEIN LIGASE RNF212-RELATED"/>
    <property type="match status" value="1"/>
</dbReference>
<keyword evidence="3" id="KW-0862">Zinc</keyword>
<gene>
    <name evidence="8" type="primary">RNF212-1</name>
    <name evidence="8" type="ORF">Y1Q_0021312</name>
</gene>
<dbReference type="PROSITE" id="PS00518">
    <property type="entry name" value="ZF_RING_1"/>
    <property type="match status" value="1"/>
</dbReference>
<keyword evidence="1" id="KW-0479">Metal-binding</keyword>
<evidence type="ECO:0000256" key="4">
    <source>
        <dbReference type="ARBA" id="ARBA00023254"/>
    </source>
</evidence>
<feature type="region of interest" description="Disordered" evidence="6">
    <location>
        <begin position="190"/>
        <end position="228"/>
    </location>
</feature>
<protein>
    <submittedName>
        <fullName evidence="8">E3 SUMO-protein ligase RNF212 isoform B</fullName>
    </submittedName>
</protein>
<name>A0A151P9H2_ALLMI</name>
<keyword evidence="4" id="KW-0469">Meiosis</keyword>
<dbReference type="GO" id="GO:0016925">
    <property type="term" value="P:protein sumoylation"/>
    <property type="evidence" value="ECO:0007669"/>
    <property type="project" value="TreeGrafter"/>
</dbReference>
<evidence type="ECO:0000259" key="7">
    <source>
        <dbReference type="PROSITE" id="PS50089"/>
    </source>
</evidence>
<dbReference type="SUPFAM" id="SSF57850">
    <property type="entry name" value="RING/U-box"/>
    <property type="match status" value="1"/>
</dbReference>
<dbReference type="GeneID" id="102568470"/>
<evidence type="ECO:0000256" key="2">
    <source>
        <dbReference type="ARBA" id="ARBA00022771"/>
    </source>
</evidence>
<evidence type="ECO:0000256" key="1">
    <source>
        <dbReference type="ARBA" id="ARBA00022723"/>
    </source>
</evidence>
<proteinExistence type="predicted"/>
<evidence type="ECO:0000313" key="8">
    <source>
        <dbReference type="EMBL" id="KYO45620.1"/>
    </source>
</evidence>
<comment type="caution">
    <text evidence="8">The sequence shown here is derived from an EMBL/GenBank/DDBJ whole genome shotgun (WGS) entry which is preliminary data.</text>
</comment>